<dbReference type="AlphaFoldDB" id="A0A197K290"/>
<feature type="domain" description="DJ-1/PfpI" evidence="3">
    <location>
        <begin position="8"/>
        <end position="192"/>
    </location>
</feature>
<dbReference type="CDD" id="cd03135">
    <property type="entry name" value="GATase1_DJ-1"/>
    <property type="match status" value="1"/>
</dbReference>
<name>A0A197K290_9FUNG</name>
<dbReference type="Pfam" id="PF01965">
    <property type="entry name" value="DJ-1_PfpI"/>
    <property type="match status" value="1"/>
</dbReference>
<dbReference type="Proteomes" id="UP000078512">
    <property type="component" value="Unassembled WGS sequence"/>
</dbReference>
<dbReference type="PANTHER" id="PTHR48094">
    <property type="entry name" value="PROTEIN/NUCLEIC ACID DEGLYCASE DJ-1-RELATED"/>
    <property type="match status" value="1"/>
</dbReference>
<dbReference type="EMBL" id="KV442028">
    <property type="protein sequence ID" value="OAQ31742.1"/>
    <property type="molecule type" value="Genomic_DNA"/>
</dbReference>
<dbReference type="STRING" id="1314771.A0A197K290"/>
<dbReference type="GO" id="GO:1903189">
    <property type="term" value="P:glyoxal metabolic process"/>
    <property type="evidence" value="ECO:0007669"/>
    <property type="project" value="TreeGrafter"/>
</dbReference>
<comment type="catalytic activity">
    <reaction evidence="2">
        <text>methylglyoxal + H2O = (R)-lactate + H(+)</text>
        <dbReference type="Rhea" id="RHEA:27754"/>
        <dbReference type="ChEBI" id="CHEBI:15377"/>
        <dbReference type="ChEBI" id="CHEBI:15378"/>
        <dbReference type="ChEBI" id="CHEBI:16004"/>
        <dbReference type="ChEBI" id="CHEBI:17158"/>
        <dbReference type="EC" id="4.2.1.130"/>
    </reaction>
</comment>
<sequence length="209" mass="22248">MTGANKTRALVLIADGTEEMEAVITIDVLVRAGIEVTIANTNPSESSAESIKCSRGVRIVPDTHLSALPLPTPADPDTSFYYDVLMIPGGGPGAQTMAASTLVHQWVQAHYSKPGVLLAAVCAGPTVLKAAGVAKGAQVTSHPSVRDQLKDYFEYRDDVKGNEIVVKDEKAQLLTSRGPGSTFELALKIVEELKGKEVMESVRAPMMFP</sequence>
<dbReference type="InterPro" id="IPR002818">
    <property type="entry name" value="DJ-1/PfpI"/>
</dbReference>
<evidence type="ECO:0000256" key="1">
    <source>
        <dbReference type="ARBA" id="ARBA00013134"/>
    </source>
</evidence>
<dbReference type="OrthoDB" id="543156at2759"/>
<dbReference type="PANTHER" id="PTHR48094:SF12">
    <property type="entry name" value="PARKINSON DISEASE PROTEIN 7 HOMOLOG"/>
    <property type="match status" value="1"/>
</dbReference>
<keyword evidence="5" id="KW-1185">Reference proteome</keyword>
<dbReference type="GO" id="GO:0005634">
    <property type="term" value="C:nucleus"/>
    <property type="evidence" value="ECO:0007669"/>
    <property type="project" value="TreeGrafter"/>
</dbReference>
<dbReference type="EC" id="4.2.1.130" evidence="1"/>
<dbReference type="InterPro" id="IPR006287">
    <property type="entry name" value="DJ-1"/>
</dbReference>
<dbReference type="NCBIfam" id="TIGR01383">
    <property type="entry name" value="not_thiJ"/>
    <property type="match status" value="1"/>
</dbReference>
<dbReference type="Gene3D" id="3.40.50.880">
    <property type="match status" value="1"/>
</dbReference>
<dbReference type="GO" id="GO:0005739">
    <property type="term" value="C:mitochondrion"/>
    <property type="evidence" value="ECO:0007669"/>
    <property type="project" value="TreeGrafter"/>
</dbReference>
<dbReference type="GO" id="GO:0006979">
    <property type="term" value="P:response to oxidative stress"/>
    <property type="evidence" value="ECO:0007669"/>
    <property type="project" value="TreeGrafter"/>
</dbReference>
<dbReference type="SUPFAM" id="SSF52317">
    <property type="entry name" value="Class I glutamine amidotransferase-like"/>
    <property type="match status" value="1"/>
</dbReference>
<evidence type="ECO:0000259" key="3">
    <source>
        <dbReference type="Pfam" id="PF01965"/>
    </source>
</evidence>
<dbReference type="InterPro" id="IPR029062">
    <property type="entry name" value="Class_I_gatase-like"/>
</dbReference>
<evidence type="ECO:0000256" key="2">
    <source>
        <dbReference type="ARBA" id="ARBA00048082"/>
    </source>
</evidence>
<evidence type="ECO:0000313" key="5">
    <source>
        <dbReference type="Proteomes" id="UP000078512"/>
    </source>
</evidence>
<accession>A0A197K290</accession>
<protein>
    <recommendedName>
        <fullName evidence="1">D-lactate dehydratase</fullName>
        <ecNumber evidence="1">4.2.1.130</ecNumber>
    </recommendedName>
</protein>
<dbReference type="InterPro" id="IPR050325">
    <property type="entry name" value="Prot/Nucl_acid_deglycase"/>
</dbReference>
<gene>
    <name evidence="4" type="ORF">K457DRAFT_71383</name>
</gene>
<dbReference type="GO" id="GO:0019172">
    <property type="term" value="F:glyoxalase III activity"/>
    <property type="evidence" value="ECO:0007669"/>
    <property type="project" value="UniProtKB-EC"/>
</dbReference>
<reference evidence="4 5" key="1">
    <citation type="submission" date="2016-05" db="EMBL/GenBank/DDBJ databases">
        <title>Genome sequencing reveals origins of a unique bacterial endosymbiosis in the earliest lineages of terrestrial Fungi.</title>
        <authorList>
            <consortium name="DOE Joint Genome Institute"/>
            <person name="Uehling J."/>
            <person name="Gryganskyi A."/>
            <person name="Hameed K."/>
            <person name="Tschaplinski T."/>
            <person name="Misztal P."/>
            <person name="Wu S."/>
            <person name="Desiro A."/>
            <person name="Vande Pol N."/>
            <person name="Du Z.-Y."/>
            <person name="Zienkiewicz A."/>
            <person name="Zienkiewicz K."/>
            <person name="Morin E."/>
            <person name="Tisserant E."/>
            <person name="Splivallo R."/>
            <person name="Hainaut M."/>
            <person name="Henrissat B."/>
            <person name="Ohm R."/>
            <person name="Kuo A."/>
            <person name="Yan J."/>
            <person name="Lipzen A."/>
            <person name="Nolan M."/>
            <person name="Labutti K."/>
            <person name="Barry K."/>
            <person name="Goldstein A."/>
            <person name="Labbe J."/>
            <person name="Schadt C."/>
            <person name="Tuskan G."/>
            <person name="Grigoriev I."/>
            <person name="Martin F."/>
            <person name="Vilgalys R."/>
            <person name="Bonito G."/>
        </authorList>
    </citation>
    <scope>NUCLEOTIDE SEQUENCE [LARGE SCALE GENOMIC DNA]</scope>
    <source>
        <strain evidence="4 5">AG-77</strain>
    </source>
</reference>
<organism evidence="4 5">
    <name type="scientific">Linnemannia elongata AG-77</name>
    <dbReference type="NCBI Taxonomy" id="1314771"/>
    <lineage>
        <taxon>Eukaryota</taxon>
        <taxon>Fungi</taxon>
        <taxon>Fungi incertae sedis</taxon>
        <taxon>Mucoromycota</taxon>
        <taxon>Mortierellomycotina</taxon>
        <taxon>Mortierellomycetes</taxon>
        <taxon>Mortierellales</taxon>
        <taxon>Mortierellaceae</taxon>
        <taxon>Linnemannia</taxon>
    </lineage>
</organism>
<proteinExistence type="predicted"/>
<evidence type="ECO:0000313" key="4">
    <source>
        <dbReference type="EMBL" id="OAQ31742.1"/>
    </source>
</evidence>